<dbReference type="Proteomes" id="UP000294673">
    <property type="component" value="Segment"/>
</dbReference>
<name>A0A482GMU6_BPGOS</name>
<dbReference type="InterPro" id="IPR027417">
    <property type="entry name" value="P-loop_NTPase"/>
</dbReference>
<dbReference type="PANTHER" id="PTHR32182:SF22">
    <property type="entry name" value="ATP-DEPENDENT ENDONUCLEASE, OLD FAMILY-RELATED"/>
    <property type="match status" value="1"/>
</dbReference>
<gene>
    <name evidence="2" type="ORF">Goslar_00012</name>
</gene>
<evidence type="ECO:0000313" key="2">
    <source>
        <dbReference type="EMBL" id="QBO63805.1"/>
    </source>
</evidence>
<reference evidence="2 3" key="1">
    <citation type="submission" date="2018-12" db="EMBL/GenBank/DDBJ databases">
        <title>Still something new to discover - new insights into E. coli phage diversity and taxonomy.</title>
        <authorList>
            <person name="Korf I.H.E."/>
            <person name="Adriaennsens E."/>
            <person name="Dreiseikelmann B."/>
            <person name="Kropinski A."/>
            <person name="Nimtz M."/>
            <person name="Meier-Kolthoff J.P."/>
            <person name="Rohde M."/>
            <person name="van Raaij M."/>
            <person name="Wittmann J."/>
        </authorList>
    </citation>
    <scope>NUCLEOTIDE SEQUENCE [LARGE SCALE GENOMIC DNA]</scope>
</reference>
<keyword evidence="3" id="KW-1185">Reference proteome</keyword>
<feature type="coiled-coil region" evidence="1">
    <location>
        <begin position="255"/>
        <end position="314"/>
    </location>
</feature>
<dbReference type="SUPFAM" id="SSF52540">
    <property type="entry name" value="P-loop containing nucleoside triphosphate hydrolases"/>
    <property type="match status" value="1"/>
</dbReference>
<evidence type="ECO:0000313" key="3">
    <source>
        <dbReference type="Proteomes" id="UP000294673"/>
    </source>
</evidence>
<accession>A0A482GMU6</accession>
<feature type="coiled-coil region" evidence="1">
    <location>
        <begin position="370"/>
        <end position="397"/>
    </location>
</feature>
<organismHost>
    <name type="scientific">Escherichia coli</name>
    <dbReference type="NCBI Taxonomy" id="562"/>
</organismHost>
<protein>
    <submittedName>
        <fullName evidence="2">Putative SbcC-like protein</fullName>
    </submittedName>
</protein>
<dbReference type="Gene3D" id="3.40.50.300">
    <property type="entry name" value="P-loop containing nucleotide triphosphate hydrolases"/>
    <property type="match status" value="2"/>
</dbReference>
<feature type="coiled-coil region" evidence="1">
    <location>
        <begin position="604"/>
        <end position="641"/>
    </location>
</feature>
<dbReference type="EMBL" id="MK327938">
    <property type="protein sequence ID" value="QBO63805.1"/>
    <property type="molecule type" value="Genomic_DNA"/>
</dbReference>
<dbReference type="PANTHER" id="PTHR32182">
    <property type="entry name" value="DNA REPLICATION AND REPAIR PROTEIN RECF"/>
    <property type="match status" value="1"/>
</dbReference>
<dbReference type="GO" id="GO:0000731">
    <property type="term" value="P:DNA synthesis involved in DNA repair"/>
    <property type="evidence" value="ECO:0007669"/>
    <property type="project" value="TreeGrafter"/>
</dbReference>
<sequence>MRCTYLHLRGFNRFDTGMIRELVIRPDNPVQLILGSNGSGKSSLLPLLYPTVPERADFDKDGYYEYRCEHRNKQYRLISRLEKGFKHEFYVNDSENLNGGGTQPAQWKLIEEHFELNDDTIRLLLGYETAYQFTEMGPMKRRERLTQICPVNVDYALELFQVVKQQVRSLKAVNEHTLNKLVETSQRIEAKYTGTDHQGLEAELKQQRSALEAMMGLPLFDSDVDQRQLLESAQRAHHFNRELLHAVVRYQGGTSQQEQRNLAELREQLANANAKLESQVDELLGIDNILDQLKQSGEGDIDQIKARLARLDEQLQQDHPGELLTMNLDAAVCLQQLTQVQAPLTELLQEWIDTDNTYHVYDAEAYIKEEEAARMRLRNAKHALADLEAHLDHLNHQPQTSCPKCNYRFHVGETEKTSKASIEQRIQKGRAWVEEQEKSLAELNEKVQRYTLWMEQHRQLTRWTKDYYAIKPMWDNLLEEGRKNGLGFRSIGIINDWLLAFEKLARYTQAEQERKHLQGMLERVQAVDVEPLQQRRELLYKNRTELLTTVERLTQAITATEGRLETITTIMEDQVRSDNSDKALTQLWLEYLQHLYTKSLRAAMSDTVRRISHVEQQLQEAKTDQQLLAQLETTQKEVEEQLSYAQLVLDELSPSNGLIAETIAGPINAFVEYMNGIIASIWEYQLQILPCAIDAQGLNYRFPLLTEKYPTPRKDIVYGSKGQKEIINIAFIIAMMHYKGFTDYPLMLDEFASTFDPQHQSNAMDFVRRLVDGHRVSQVWFISHYVINHASFRKAECMVLDKTNIILPETYNEHVTII</sequence>
<keyword evidence="1" id="KW-0175">Coiled coil</keyword>
<organism evidence="2 3">
    <name type="scientific">Escherichia phage vB_EcoM_Goslar</name>
    <dbReference type="NCBI Taxonomy" id="2502409"/>
    <lineage>
        <taxon>Viruses</taxon>
        <taxon>Duplodnaviria</taxon>
        <taxon>Heunggongvirae</taxon>
        <taxon>Uroviricota</taxon>
        <taxon>Caudoviricetes</taxon>
        <taxon>Chimalliviridae</taxon>
        <taxon>Goslarvirus</taxon>
        <taxon>Goslarvirus goslar</taxon>
    </lineage>
</organism>
<dbReference type="GO" id="GO:0006302">
    <property type="term" value="P:double-strand break repair"/>
    <property type="evidence" value="ECO:0007669"/>
    <property type="project" value="TreeGrafter"/>
</dbReference>
<evidence type="ECO:0000256" key="1">
    <source>
        <dbReference type="SAM" id="Coils"/>
    </source>
</evidence>
<proteinExistence type="predicted"/>